<dbReference type="GO" id="GO:0046935">
    <property type="term" value="F:1-phosphatidylinositol-3-kinase regulator activity"/>
    <property type="evidence" value="ECO:0007669"/>
    <property type="project" value="InterPro"/>
</dbReference>
<reference evidence="10" key="2">
    <citation type="submission" date="2025-09" db="UniProtKB">
        <authorList>
            <consortium name="Ensembl"/>
        </authorList>
    </citation>
    <scope>IDENTIFICATION</scope>
</reference>
<organism evidence="10 11">
    <name type="scientific">Hippocampus comes</name>
    <name type="common">Tiger tail seahorse</name>
    <dbReference type="NCBI Taxonomy" id="109280"/>
    <lineage>
        <taxon>Eukaryota</taxon>
        <taxon>Metazoa</taxon>
        <taxon>Chordata</taxon>
        <taxon>Craniata</taxon>
        <taxon>Vertebrata</taxon>
        <taxon>Euteleostomi</taxon>
        <taxon>Actinopterygii</taxon>
        <taxon>Neopterygii</taxon>
        <taxon>Teleostei</taxon>
        <taxon>Neoteleostei</taxon>
        <taxon>Acanthomorphata</taxon>
        <taxon>Syngnathiaria</taxon>
        <taxon>Syngnathiformes</taxon>
        <taxon>Syngnathoidei</taxon>
        <taxon>Syngnathidae</taxon>
        <taxon>Hippocampus</taxon>
    </lineage>
</organism>
<comment type="subcellular location">
    <subcellularLocation>
        <location evidence="2">Cell membrane</location>
        <topology evidence="2">Peripheral membrane protein</topology>
    </subcellularLocation>
    <subcellularLocation>
        <location evidence="3">Cytoplasm</location>
    </subcellularLocation>
    <subcellularLocation>
        <location evidence="1">Nucleus</location>
    </subcellularLocation>
</comment>
<dbReference type="InterPro" id="IPR019522">
    <property type="entry name" value="PIK3R5/6"/>
</dbReference>
<dbReference type="Proteomes" id="UP000264820">
    <property type="component" value="Unplaced"/>
</dbReference>
<dbReference type="PANTHER" id="PTHR15593:SF2">
    <property type="entry name" value="PHOSPHOINOSITIDE 3-KINASE REGULATORY SUBUNIT 5"/>
    <property type="match status" value="1"/>
</dbReference>
<feature type="region of interest" description="Disordered" evidence="9">
    <location>
        <begin position="328"/>
        <end position="364"/>
    </location>
</feature>
<dbReference type="GO" id="GO:0007186">
    <property type="term" value="P:G protein-coupled receptor signaling pathway"/>
    <property type="evidence" value="ECO:0007669"/>
    <property type="project" value="TreeGrafter"/>
</dbReference>
<keyword evidence="7" id="KW-0539">Nucleus</keyword>
<dbReference type="STRING" id="109280.ENSHCOP00000021848"/>
<proteinExistence type="predicted"/>
<keyword evidence="11" id="KW-1185">Reference proteome</keyword>
<keyword evidence="4" id="KW-1003">Cell membrane</keyword>
<dbReference type="OMA" id="TRYWEND"/>
<evidence type="ECO:0000313" key="11">
    <source>
        <dbReference type="Proteomes" id="UP000264820"/>
    </source>
</evidence>
<evidence type="ECO:0000256" key="5">
    <source>
        <dbReference type="ARBA" id="ARBA00022490"/>
    </source>
</evidence>
<sequence length="655" mass="74101">MEQNSCTEDRLQHVLERCLCDLEFNTPDKQLWNAGLCMNRWCLEELVMRDPHNFPFLLQTILKKTKEVLVQCRYELVVPLTLLFSSTLLKTPYLHPDCNVLLEAYLLFHQFLSWPDPYCTACQRLLNIIYNELRAPGISFQRLVKTEHGIATENQHSKTMIVLLVSPDEDIPPEVQSVSKQLSVSHQSKRDITITLILHSFQAALGTKIHLQGLRDALQTKQPVELEQLLEKVTCCMETAASTADLSTARECLVQTLDGLRRGLLPTSAHDYLDTGFAETFLLPFPQCHTRYWENDNFDFLNTILMKECYLDSSLACLTRDEDDVKEEVMQSSKADQGLEKHSLSTPPSSLRDSLSCHSPSSSSSVSTTCASLFVESDFAEVGGHKGTAEGQKSESKRRKKPKKKSKSLLGMENFALFFKNPRSLGTQLKQSQSNQDQLLNAFTVSCPLTGEEPLSPQKHLCIRRRPILSCTETDAEQALVQVLVFGRDREAGRLARAYSNLQEKESKCPRLTKMCRLQFYFVPSKRTFTGIPRERQSSGHPTKAASVPNGICRDDSTTDLAQMLGMMDPWYDRSVHSLLSLSSDVLCQPAWKEESVSENNGREVELPLMADLILYYCRHADQPVLVQLYRAELTLADGEKRSEVFIHSVELGHT</sequence>
<dbReference type="GO" id="GO:0005944">
    <property type="term" value="C:phosphatidylinositol 3-kinase complex, class IB"/>
    <property type="evidence" value="ECO:0007669"/>
    <property type="project" value="InterPro"/>
</dbReference>
<dbReference type="GO" id="GO:0005634">
    <property type="term" value="C:nucleus"/>
    <property type="evidence" value="ECO:0007669"/>
    <property type="project" value="UniProtKB-SubCell"/>
</dbReference>
<name>A0A3Q2Z731_HIPCM</name>
<dbReference type="AlphaFoldDB" id="A0A3Q2Z731"/>
<evidence type="ECO:0000256" key="3">
    <source>
        <dbReference type="ARBA" id="ARBA00004496"/>
    </source>
</evidence>
<keyword evidence="5" id="KW-0963">Cytoplasm</keyword>
<evidence type="ECO:0000256" key="2">
    <source>
        <dbReference type="ARBA" id="ARBA00004202"/>
    </source>
</evidence>
<evidence type="ECO:0000256" key="6">
    <source>
        <dbReference type="ARBA" id="ARBA00023136"/>
    </source>
</evidence>
<dbReference type="GO" id="GO:0005737">
    <property type="term" value="C:cytoplasm"/>
    <property type="evidence" value="ECO:0007669"/>
    <property type="project" value="UniProtKB-SubCell"/>
</dbReference>
<evidence type="ECO:0000256" key="8">
    <source>
        <dbReference type="ARBA" id="ARBA00040195"/>
    </source>
</evidence>
<keyword evidence="6" id="KW-0472">Membrane</keyword>
<dbReference type="PANTHER" id="PTHR15593">
    <property type="entry name" value="PHOSPHATIDYLINOSITOL 3-KINASE REGULATORY SUBUNIT"/>
    <property type="match status" value="1"/>
</dbReference>
<dbReference type="GeneTree" id="ENSGT00530000063753"/>
<dbReference type="GO" id="GO:0005886">
    <property type="term" value="C:plasma membrane"/>
    <property type="evidence" value="ECO:0007669"/>
    <property type="project" value="UniProtKB-SubCell"/>
</dbReference>
<evidence type="ECO:0000256" key="9">
    <source>
        <dbReference type="SAM" id="MobiDB-lite"/>
    </source>
</evidence>
<feature type="region of interest" description="Disordered" evidence="9">
    <location>
        <begin position="384"/>
        <end position="407"/>
    </location>
</feature>
<feature type="compositionally biased region" description="Basic residues" evidence="9">
    <location>
        <begin position="396"/>
        <end position="407"/>
    </location>
</feature>
<dbReference type="Pfam" id="PF10486">
    <property type="entry name" value="PI3K_1B_p101"/>
    <property type="match status" value="1"/>
</dbReference>
<dbReference type="Ensembl" id="ENSHCOT00000002573.1">
    <property type="protein sequence ID" value="ENSHCOP00000021848.1"/>
    <property type="gene ID" value="ENSHCOG00000009006.1"/>
</dbReference>
<evidence type="ECO:0000256" key="1">
    <source>
        <dbReference type="ARBA" id="ARBA00004123"/>
    </source>
</evidence>
<accession>A0A3Q2Z731</accession>
<feature type="compositionally biased region" description="Low complexity" evidence="9">
    <location>
        <begin position="348"/>
        <end position="364"/>
    </location>
</feature>
<reference evidence="10" key="1">
    <citation type="submission" date="2025-08" db="UniProtKB">
        <authorList>
            <consortium name="Ensembl"/>
        </authorList>
    </citation>
    <scope>IDENTIFICATION</scope>
</reference>
<feature type="compositionally biased region" description="Basic and acidic residues" evidence="9">
    <location>
        <begin position="384"/>
        <end position="395"/>
    </location>
</feature>
<evidence type="ECO:0000313" key="10">
    <source>
        <dbReference type="Ensembl" id="ENSHCOP00000021848.1"/>
    </source>
</evidence>
<evidence type="ECO:0000256" key="4">
    <source>
        <dbReference type="ARBA" id="ARBA00022475"/>
    </source>
</evidence>
<gene>
    <name evidence="10" type="primary">PIK3R5</name>
</gene>
<protein>
    <recommendedName>
        <fullName evidence="8">Phosphoinositide 3-kinase regulatory subunit 5</fullName>
    </recommendedName>
</protein>
<evidence type="ECO:0000256" key="7">
    <source>
        <dbReference type="ARBA" id="ARBA00023242"/>
    </source>
</evidence>